<evidence type="ECO:0000313" key="1">
    <source>
        <dbReference type="EMBL" id="GDY60503.1"/>
    </source>
</evidence>
<name>A0A4D4LQZ1_STRVO</name>
<dbReference type="Proteomes" id="UP000301309">
    <property type="component" value="Unassembled WGS sequence"/>
</dbReference>
<dbReference type="EMBL" id="BJHW01000002">
    <property type="protein sequence ID" value="GDY60503.1"/>
    <property type="molecule type" value="Genomic_DNA"/>
</dbReference>
<comment type="caution">
    <text evidence="1">The sequence shown here is derived from an EMBL/GenBank/DDBJ whole genome shotgun (WGS) entry which is preliminary data.</text>
</comment>
<keyword evidence="2" id="KW-1185">Reference proteome</keyword>
<sequence>MTSLHEDIAEQQADITRLLLHHFHQPLGGDQFVRGVLPAPPTLEAIRIVTGPLDTTTGERTAWELPLRVANSEELYGPHDVLGILRALHTGTHIHSSSRIRTLMDMPLVQVDVTTLKHAPPQPDDDAFLILSTLVDPYTEHAPDPRLRGFLFQGPDRLRLYTDREDDIDVIAADVRPSGAVTALLAALPSLLTEEERRGQDDIDPHCTAVVDLTRW</sequence>
<dbReference type="OrthoDB" id="4211015at2"/>
<protein>
    <submittedName>
        <fullName evidence="1">Uncharacterized protein</fullName>
    </submittedName>
</protein>
<dbReference type="AlphaFoldDB" id="A0A4D4LQZ1"/>
<reference evidence="1 2" key="1">
    <citation type="journal article" date="2020" name="Int. J. Syst. Evol. Microbiol.">
        <title>Reclassification of Streptomyces castelarensis and Streptomyces sporoclivatus as later heterotypic synonyms of Streptomyces antimycoticus.</title>
        <authorList>
            <person name="Komaki H."/>
            <person name="Tamura T."/>
        </authorList>
    </citation>
    <scope>NUCLEOTIDE SEQUENCE [LARGE SCALE GENOMIC DNA]</scope>
    <source>
        <strain evidence="1 2">NBRC 13459</strain>
    </source>
</reference>
<organism evidence="1 2">
    <name type="scientific">Streptomyces violaceusniger</name>
    <dbReference type="NCBI Taxonomy" id="68280"/>
    <lineage>
        <taxon>Bacteria</taxon>
        <taxon>Bacillati</taxon>
        <taxon>Actinomycetota</taxon>
        <taxon>Actinomycetes</taxon>
        <taxon>Kitasatosporales</taxon>
        <taxon>Streptomycetaceae</taxon>
        <taxon>Streptomyces</taxon>
        <taxon>Streptomyces violaceusniger group</taxon>
    </lineage>
</organism>
<accession>A0A4D4LQZ1</accession>
<evidence type="ECO:0000313" key="2">
    <source>
        <dbReference type="Proteomes" id="UP000301309"/>
    </source>
</evidence>
<dbReference type="RefSeq" id="WP_137982277.1">
    <property type="nucleotide sequence ID" value="NZ_BAAASO010000089.1"/>
</dbReference>
<proteinExistence type="predicted"/>
<gene>
    <name evidence="1" type="ORF">SVIO_111260</name>
</gene>